<sequence>MDDAVTYAIAQVFFRYSEDAQADVFAAIRHAFDEYPNGTSRKIAVTGLLRNYSIRRIHG</sequence>
<dbReference type="EMBL" id="MT951568">
    <property type="protein sequence ID" value="QOI69528.1"/>
    <property type="molecule type" value="Genomic_DNA"/>
</dbReference>
<accession>A0A868BZ21</accession>
<organism evidence="1 2">
    <name type="scientific">Xanthomonas phage Xaa_vB_phi31</name>
    <dbReference type="NCBI Taxonomy" id="2776752"/>
    <lineage>
        <taxon>Viruses</taxon>
        <taxon>Duplodnaviria</taxon>
        <taxon>Heunggongvirae</taxon>
        <taxon>Uroviricota</taxon>
        <taxon>Caudoviricetes</taxon>
        <taxon>Autographivirales</taxon>
        <taxon>Autonotataviridae</taxon>
        <taxon>Gujervirinae</taxon>
        <taxon>Pazvirus</taxon>
        <taxon>Pazvirus 31</taxon>
    </lineage>
</organism>
<evidence type="ECO:0000313" key="2">
    <source>
        <dbReference type="Proteomes" id="UP000671943"/>
    </source>
</evidence>
<keyword evidence="2" id="KW-1185">Reference proteome</keyword>
<proteinExistence type="predicted"/>
<dbReference type="Proteomes" id="UP000671943">
    <property type="component" value="Segment"/>
</dbReference>
<name>A0A868BZ21_9CAUD</name>
<gene>
    <name evidence="1" type="ORF">XaavBphi31_31</name>
</gene>
<protein>
    <submittedName>
        <fullName evidence="1">Uncharacterized protein</fullName>
    </submittedName>
</protein>
<reference evidence="1" key="1">
    <citation type="submission" date="2020-08" db="EMBL/GenBank/DDBJ databases">
        <authorList>
            <person name="Nguyen N.T.T."/>
            <person name="Holtappels D."/>
            <person name="Doan T.T.K."/>
            <person name="Pham H.K.N."/>
            <person name="Wagemans J."/>
        </authorList>
    </citation>
    <scope>NUCLEOTIDE SEQUENCE</scope>
</reference>
<evidence type="ECO:0000313" key="1">
    <source>
        <dbReference type="EMBL" id="QOI69528.1"/>
    </source>
</evidence>